<sequence>MRIPLEIPQLPIPSASSLARRQRLASLISPLRRVRPHVPFYKLAAHRIPTLWTLYRGLLKNSPSEHVSFRVTKLFKQHHRSTSPLKTKGLLEQGYKWLDLFVKARDGDQHMRAVLDRYSRMIATKRDKETFKHMLRAEAEWQARLRNRPILTGAVIRPTLYHGPLPRMKPQPLHVSGMIVSRKRARRWRIQKQAIVHENLLDLINEARFEEKLADEAKRFGQSFAPTFAAAREAEWTQPILEQKAAIVAQFERENERLHIPVPLKMLQQLKAARKERKENLYRAAVRERRGEMTVWARERRMLGYPAPVMNRWSPEKRRRMLIVRRSVSQVGYVGMLKRQMGWKIRPLEDQYSPEEYARLKKSELAIRRENIKRRREQMLELGVDVGEKHTRPS</sequence>
<evidence type="ECO:0000313" key="1">
    <source>
        <dbReference type="EMBL" id="ETW81500.1"/>
    </source>
</evidence>
<name>W4K822_HETIT</name>
<dbReference type="eggNOG" id="ENOG502SFN1">
    <property type="taxonomic scope" value="Eukaryota"/>
</dbReference>
<accession>W4K822</accession>
<dbReference type="Proteomes" id="UP000030671">
    <property type="component" value="Unassembled WGS sequence"/>
</dbReference>
<proteinExistence type="predicted"/>
<keyword evidence="2" id="KW-1185">Reference proteome</keyword>
<dbReference type="RefSeq" id="XP_009546142.1">
    <property type="nucleotide sequence ID" value="XM_009547847.1"/>
</dbReference>
<dbReference type="HOGENOM" id="CLU_727557_0_0_1"/>
<dbReference type="KEGG" id="hir:HETIRDRAFT_173173"/>
<dbReference type="EMBL" id="KI925458">
    <property type="protein sequence ID" value="ETW81500.1"/>
    <property type="molecule type" value="Genomic_DNA"/>
</dbReference>
<dbReference type="STRING" id="747525.W4K822"/>
<evidence type="ECO:0000313" key="2">
    <source>
        <dbReference type="Proteomes" id="UP000030671"/>
    </source>
</evidence>
<dbReference type="AlphaFoldDB" id="W4K822"/>
<gene>
    <name evidence="1" type="ORF">HETIRDRAFT_173173</name>
</gene>
<organism evidence="1 2">
    <name type="scientific">Heterobasidion irregulare (strain TC 32-1)</name>
    <dbReference type="NCBI Taxonomy" id="747525"/>
    <lineage>
        <taxon>Eukaryota</taxon>
        <taxon>Fungi</taxon>
        <taxon>Dikarya</taxon>
        <taxon>Basidiomycota</taxon>
        <taxon>Agaricomycotina</taxon>
        <taxon>Agaricomycetes</taxon>
        <taxon>Russulales</taxon>
        <taxon>Bondarzewiaceae</taxon>
        <taxon>Heterobasidion</taxon>
        <taxon>Heterobasidion annosum species complex</taxon>
    </lineage>
</organism>
<dbReference type="OrthoDB" id="2571149at2759"/>
<dbReference type="InParanoid" id="W4K822"/>
<protein>
    <submittedName>
        <fullName evidence="1">Uncharacterized protein</fullName>
    </submittedName>
</protein>
<dbReference type="GeneID" id="20668425"/>
<reference evidence="1 2" key="1">
    <citation type="journal article" date="2012" name="New Phytol.">
        <title>Insight into trade-off between wood decay and parasitism from the genome of a fungal forest pathogen.</title>
        <authorList>
            <person name="Olson A."/>
            <person name="Aerts A."/>
            <person name="Asiegbu F."/>
            <person name="Belbahri L."/>
            <person name="Bouzid O."/>
            <person name="Broberg A."/>
            <person name="Canback B."/>
            <person name="Coutinho P.M."/>
            <person name="Cullen D."/>
            <person name="Dalman K."/>
            <person name="Deflorio G."/>
            <person name="van Diepen L.T."/>
            <person name="Dunand C."/>
            <person name="Duplessis S."/>
            <person name="Durling M."/>
            <person name="Gonthier P."/>
            <person name="Grimwood J."/>
            <person name="Fossdal C.G."/>
            <person name="Hansson D."/>
            <person name="Henrissat B."/>
            <person name="Hietala A."/>
            <person name="Himmelstrand K."/>
            <person name="Hoffmeister D."/>
            <person name="Hogberg N."/>
            <person name="James T.Y."/>
            <person name="Karlsson M."/>
            <person name="Kohler A."/>
            <person name="Kues U."/>
            <person name="Lee Y.H."/>
            <person name="Lin Y.C."/>
            <person name="Lind M."/>
            <person name="Lindquist E."/>
            <person name="Lombard V."/>
            <person name="Lucas S."/>
            <person name="Lunden K."/>
            <person name="Morin E."/>
            <person name="Murat C."/>
            <person name="Park J."/>
            <person name="Raffaello T."/>
            <person name="Rouze P."/>
            <person name="Salamov A."/>
            <person name="Schmutz J."/>
            <person name="Solheim H."/>
            <person name="Stahlberg J."/>
            <person name="Velez H."/>
            <person name="de Vries R.P."/>
            <person name="Wiebenga A."/>
            <person name="Woodward S."/>
            <person name="Yakovlev I."/>
            <person name="Garbelotto M."/>
            <person name="Martin F."/>
            <person name="Grigoriev I.V."/>
            <person name="Stenlid J."/>
        </authorList>
    </citation>
    <scope>NUCLEOTIDE SEQUENCE [LARGE SCALE GENOMIC DNA]</scope>
    <source>
        <strain evidence="1 2">TC 32-1</strain>
    </source>
</reference>